<dbReference type="NCBIfam" id="TIGR03363">
    <property type="entry name" value="VI_chp_8"/>
    <property type="match status" value="1"/>
</dbReference>
<dbReference type="Pfam" id="PF06812">
    <property type="entry name" value="ImpA_N"/>
    <property type="match status" value="1"/>
</dbReference>
<evidence type="ECO:0000313" key="3">
    <source>
        <dbReference type="Proteomes" id="UP000076400"/>
    </source>
</evidence>
<dbReference type="InterPro" id="IPR017740">
    <property type="entry name" value="TssA-like"/>
</dbReference>
<dbReference type="PANTHER" id="PTHR37951:SF1">
    <property type="entry name" value="TYPE VI SECRETION SYSTEM COMPONENT TSSA1"/>
    <property type="match status" value="1"/>
</dbReference>
<sequence>MTQPYPFCDLAALRKPISRKRPCGPSPRDSGVTDAIKPLRKAQDWAGIAQACQDALTASCKDLELAAWLTEAWLNRHGMAGLAAGLTVLADLAERFWGDIHPLPEAGDWGYRLAPLDWLERLEAAVLTLPLTQPAEPGVARYSFYDWQMAQHLAQLGIQDSKQHQKALREGAASLEDIHLSLQLTPDGWLHEAAGLFDGAAGALDRLTGIIDAEAPEAGFSGLPVLSRATALCADFLGQILLARPPLPEPLPETLSEPLAGIPALPPISPAIRTREDAYRHLAEAADYLLASEPHSPTPYLVRRAIGWGNMTLPALLAELMEGGEADLQRLRRLLGL</sequence>
<comment type="caution">
    <text evidence="2">The sequence shown here is derived from an EMBL/GenBank/DDBJ whole genome shotgun (WGS) entry which is preliminary data.</text>
</comment>
<reference evidence="2 3" key="1">
    <citation type="submission" date="2015-12" db="EMBL/GenBank/DDBJ databases">
        <title>Genome sequence of Oceanibaculum pacificum MCCC 1A02656.</title>
        <authorList>
            <person name="Lu L."/>
            <person name="Lai Q."/>
            <person name="Shao Z."/>
            <person name="Qian P."/>
        </authorList>
    </citation>
    <scope>NUCLEOTIDE SEQUENCE [LARGE SCALE GENOMIC DNA]</scope>
    <source>
        <strain evidence="2 3">MCCC 1A02656</strain>
    </source>
</reference>
<dbReference type="EMBL" id="LPXN01000153">
    <property type="protein sequence ID" value="KZD02667.1"/>
    <property type="molecule type" value="Genomic_DNA"/>
</dbReference>
<organism evidence="2 3">
    <name type="scientific">Oceanibaculum pacificum</name>
    <dbReference type="NCBI Taxonomy" id="580166"/>
    <lineage>
        <taxon>Bacteria</taxon>
        <taxon>Pseudomonadati</taxon>
        <taxon>Pseudomonadota</taxon>
        <taxon>Alphaproteobacteria</taxon>
        <taxon>Rhodospirillales</taxon>
        <taxon>Oceanibaculaceae</taxon>
        <taxon>Oceanibaculum</taxon>
    </lineage>
</organism>
<evidence type="ECO:0000313" key="2">
    <source>
        <dbReference type="EMBL" id="KZD02667.1"/>
    </source>
</evidence>
<dbReference type="InterPro" id="IPR010657">
    <property type="entry name" value="ImpA_N"/>
</dbReference>
<dbReference type="RefSeq" id="WP_067559549.1">
    <property type="nucleotide sequence ID" value="NZ_LPXN01000153.1"/>
</dbReference>
<dbReference type="PANTHER" id="PTHR37951">
    <property type="entry name" value="CYTOPLASMIC PROTEIN-RELATED"/>
    <property type="match status" value="1"/>
</dbReference>
<proteinExistence type="predicted"/>
<evidence type="ECO:0000259" key="1">
    <source>
        <dbReference type="Pfam" id="PF06812"/>
    </source>
</evidence>
<feature type="domain" description="ImpA N-terminal" evidence="1">
    <location>
        <begin position="15"/>
        <end position="120"/>
    </location>
</feature>
<gene>
    <name evidence="2" type="ORF">AUP43_13590</name>
</gene>
<protein>
    <recommendedName>
        <fullName evidence="1">ImpA N-terminal domain-containing protein</fullName>
    </recommendedName>
</protein>
<dbReference type="AlphaFoldDB" id="A0A154VMQ0"/>
<name>A0A154VMQ0_9PROT</name>
<accession>A0A154VMQ0</accession>
<dbReference type="STRING" id="580166.AUP43_13590"/>
<keyword evidence="3" id="KW-1185">Reference proteome</keyword>
<dbReference type="Proteomes" id="UP000076400">
    <property type="component" value="Unassembled WGS sequence"/>
</dbReference>